<organism evidence="5 6">
    <name type="scientific">Gymnopus androsaceus JB14</name>
    <dbReference type="NCBI Taxonomy" id="1447944"/>
    <lineage>
        <taxon>Eukaryota</taxon>
        <taxon>Fungi</taxon>
        <taxon>Dikarya</taxon>
        <taxon>Basidiomycota</taxon>
        <taxon>Agaricomycotina</taxon>
        <taxon>Agaricomycetes</taxon>
        <taxon>Agaricomycetidae</taxon>
        <taxon>Agaricales</taxon>
        <taxon>Marasmiineae</taxon>
        <taxon>Omphalotaceae</taxon>
        <taxon>Gymnopus</taxon>
    </lineage>
</organism>
<feature type="repeat" description="WD" evidence="4">
    <location>
        <begin position="379"/>
        <end position="420"/>
    </location>
</feature>
<sequence>MDSIARFLEIEFQSIEEVKGEVKGTLQHFGALLDYEDNKPVRILHQTFADYLLDEKTSKHPWGIQKKSGHQYLSKRCLQVMNTELKFNISQFPSSHKFNHEVKDFIQNKIAKHLLYSCCEYIFHAKDANARGNTDVQELIEQFLKNKFLFWLEVLSVSGCFHMARSSLSSLQDLMTLIKWTAISKLVEDAIHFVTAFELPISESAPHIYLSALTAAPNQSLIAQEFSNQYSRTIEIVEGRSKKWSAALNVFQVNRFVTSVVFSPDGHKIVSGSVDKTIRIWDSNTGKQLGNPLEGHDDRVYSVAFSHDGQKIVSGSYDKTIRVWDSNTGKQLGDPLEGHAAGVFSVALSPDGQKIVSGSVDKTIRIWDSNTGKQLGDPLEGHDDSVSSVAFSPDGQKIVSGSVDKTIRIWDSNTGKQLGHPLEGHDDSVSSVAFSPDGHKIVSGSGDKTIRIWDS</sequence>
<dbReference type="EMBL" id="ML769422">
    <property type="protein sequence ID" value="KAE9403797.1"/>
    <property type="molecule type" value="Genomic_DNA"/>
</dbReference>
<dbReference type="Proteomes" id="UP000799118">
    <property type="component" value="Unassembled WGS sequence"/>
</dbReference>
<proteinExistence type="predicted"/>
<dbReference type="PROSITE" id="PS50082">
    <property type="entry name" value="WD_REPEATS_2"/>
    <property type="match status" value="5"/>
</dbReference>
<feature type="non-terminal residue" evidence="5">
    <location>
        <position position="455"/>
    </location>
</feature>
<dbReference type="SMART" id="SM00320">
    <property type="entry name" value="WD40"/>
    <property type="match status" value="5"/>
</dbReference>
<feature type="repeat" description="WD" evidence="4">
    <location>
        <begin position="336"/>
        <end position="377"/>
    </location>
</feature>
<dbReference type="Pfam" id="PF00400">
    <property type="entry name" value="WD40"/>
    <property type="match status" value="5"/>
</dbReference>
<dbReference type="InterPro" id="IPR051983">
    <property type="entry name" value="WSB_SOCS-box_domain"/>
</dbReference>
<evidence type="ECO:0000256" key="1">
    <source>
        <dbReference type="ARBA" id="ARBA00022574"/>
    </source>
</evidence>
<dbReference type="InterPro" id="IPR001680">
    <property type="entry name" value="WD40_rpt"/>
</dbReference>
<dbReference type="GO" id="GO:0000209">
    <property type="term" value="P:protein polyubiquitination"/>
    <property type="evidence" value="ECO:0007669"/>
    <property type="project" value="TreeGrafter"/>
</dbReference>
<dbReference type="PANTHER" id="PTHR15622">
    <property type="entry name" value="WD40 REPEAT PROTEIN"/>
    <property type="match status" value="1"/>
</dbReference>
<evidence type="ECO:0000313" key="5">
    <source>
        <dbReference type="EMBL" id="KAE9403797.1"/>
    </source>
</evidence>
<dbReference type="InterPro" id="IPR020472">
    <property type="entry name" value="WD40_PAC1"/>
</dbReference>
<keyword evidence="1 4" id="KW-0853">WD repeat</keyword>
<dbReference type="CDD" id="cd00200">
    <property type="entry name" value="WD40"/>
    <property type="match status" value="1"/>
</dbReference>
<dbReference type="PRINTS" id="PR00320">
    <property type="entry name" value="GPROTEINBRPT"/>
</dbReference>
<keyword evidence="2" id="KW-0677">Repeat</keyword>
<dbReference type="PROSITE" id="PS50294">
    <property type="entry name" value="WD_REPEATS_REGION"/>
    <property type="match status" value="5"/>
</dbReference>
<dbReference type="PANTHER" id="PTHR15622:SF2">
    <property type="entry name" value="U4_U6 SMALL NUCLEAR RIBONUCLEOPROTEIN PRP4"/>
    <property type="match status" value="1"/>
</dbReference>
<keyword evidence="3" id="KW-0833">Ubl conjugation pathway</keyword>
<dbReference type="InterPro" id="IPR019775">
    <property type="entry name" value="WD40_repeat_CS"/>
</dbReference>
<dbReference type="SUPFAM" id="SSF50978">
    <property type="entry name" value="WD40 repeat-like"/>
    <property type="match status" value="1"/>
</dbReference>
<feature type="repeat" description="WD" evidence="4">
    <location>
        <begin position="257"/>
        <end position="291"/>
    </location>
</feature>
<gene>
    <name evidence="5" type="ORF">BT96DRAFT_854525</name>
</gene>
<accession>A0A6A4I3Q1</accession>
<feature type="repeat" description="WD" evidence="4">
    <location>
        <begin position="293"/>
        <end position="334"/>
    </location>
</feature>
<dbReference type="OrthoDB" id="6262491at2759"/>
<dbReference type="AlphaFoldDB" id="A0A6A4I3Q1"/>
<dbReference type="InterPro" id="IPR015943">
    <property type="entry name" value="WD40/YVTN_repeat-like_dom_sf"/>
</dbReference>
<keyword evidence="6" id="KW-1185">Reference proteome</keyword>
<name>A0A6A4I3Q1_9AGAR</name>
<evidence type="ECO:0000256" key="3">
    <source>
        <dbReference type="ARBA" id="ARBA00022786"/>
    </source>
</evidence>
<evidence type="ECO:0000313" key="6">
    <source>
        <dbReference type="Proteomes" id="UP000799118"/>
    </source>
</evidence>
<protein>
    <submittedName>
        <fullName evidence="5">WD40 repeat-like protein</fullName>
    </submittedName>
</protein>
<dbReference type="InterPro" id="IPR036322">
    <property type="entry name" value="WD40_repeat_dom_sf"/>
</dbReference>
<dbReference type="Gene3D" id="2.130.10.10">
    <property type="entry name" value="YVTN repeat-like/Quinoprotein amine dehydrogenase"/>
    <property type="match status" value="2"/>
</dbReference>
<evidence type="ECO:0000256" key="4">
    <source>
        <dbReference type="PROSITE-ProRule" id="PRU00221"/>
    </source>
</evidence>
<evidence type="ECO:0000256" key="2">
    <source>
        <dbReference type="ARBA" id="ARBA00022737"/>
    </source>
</evidence>
<feature type="repeat" description="WD" evidence="4">
    <location>
        <begin position="422"/>
        <end position="455"/>
    </location>
</feature>
<reference evidence="5" key="1">
    <citation type="journal article" date="2019" name="Environ. Microbiol.">
        <title>Fungal ecological strategies reflected in gene transcription - a case study of two litter decomposers.</title>
        <authorList>
            <person name="Barbi F."/>
            <person name="Kohler A."/>
            <person name="Barry K."/>
            <person name="Baskaran P."/>
            <person name="Daum C."/>
            <person name="Fauchery L."/>
            <person name="Ihrmark K."/>
            <person name="Kuo A."/>
            <person name="LaButti K."/>
            <person name="Lipzen A."/>
            <person name="Morin E."/>
            <person name="Grigoriev I.V."/>
            <person name="Henrissat B."/>
            <person name="Lindahl B."/>
            <person name="Martin F."/>
        </authorList>
    </citation>
    <scope>NUCLEOTIDE SEQUENCE</scope>
    <source>
        <strain evidence="5">JB14</strain>
    </source>
</reference>
<dbReference type="PROSITE" id="PS00678">
    <property type="entry name" value="WD_REPEATS_1"/>
    <property type="match status" value="5"/>
</dbReference>